<keyword evidence="4" id="KW-1185">Reference proteome</keyword>
<dbReference type="RefSeq" id="WP_167187500.1">
    <property type="nucleotide sequence ID" value="NZ_JAAONZ010000010.1"/>
</dbReference>
<feature type="region of interest" description="Disordered" evidence="1">
    <location>
        <begin position="11"/>
        <end position="49"/>
    </location>
</feature>
<sequence>MGMFGNIMSKLGFGKDQDNTSATEPAQPTAGGAMDSPPPADAPPPAAPMETVDVVAKLEALARASSQKLDWQVSIVDLLKLLELDSSYGARKELAAELNCPAEKMQESAQMNLWLHKTVLQKLADNGGNIPAELLN</sequence>
<evidence type="ECO:0000313" key="4">
    <source>
        <dbReference type="Proteomes" id="UP000787472"/>
    </source>
</evidence>
<feature type="compositionally biased region" description="Pro residues" evidence="1">
    <location>
        <begin position="36"/>
        <end position="47"/>
    </location>
</feature>
<gene>
    <name evidence="3" type="ORF">G8770_13265</name>
</gene>
<evidence type="ECO:0000259" key="2">
    <source>
        <dbReference type="Pfam" id="PF12200"/>
    </source>
</evidence>
<evidence type="ECO:0000256" key="1">
    <source>
        <dbReference type="SAM" id="MobiDB-lite"/>
    </source>
</evidence>
<reference evidence="3" key="1">
    <citation type="submission" date="2020-03" db="EMBL/GenBank/DDBJ databases">
        <authorList>
            <person name="Guo F."/>
        </authorList>
    </citation>
    <scope>NUCLEOTIDE SEQUENCE</scope>
    <source>
        <strain evidence="3">JCM 30134</strain>
    </source>
</reference>
<dbReference type="Pfam" id="PF12200">
    <property type="entry name" value="DUF3597"/>
    <property type="match status" value="1"/>
</dbReference>
<dbReference type="EMBL" id="JAAONZ010000010">
    <property type="protein sequence ID" value="NHO66512.1"/>
    <property type="molecule type" value="Genomic_DNA"/>
</dbReference>
<dbReference type="SUPFAM" id="SSF158634">
    <property type="entry name" value="RPA2825-like"/>
    <property type="match status" value="1"/>
</dbReference>
<dbReference type="AlphaFoldDB" id="A0A9E5K0Q3"/>
<protein>
    <submittedName>
        <fullName evidence="3">DUF3597 domain-containing protein</fullName>
    </submittedName>
</protein>
<accession>A0A9E5K0Q3</accession>
<evidence type="ECO:0000313" key="3">
    <source>
        <dbReference type="EMBL" id="NHO66512.1"/>
    </source>
</evidence>
<dbReference type="Proteomes" id="UP000787472">
    <property type="component" value="Unassembled WGS sequence"/>
</dbReference>
<proteinExistence type="predicted"/>
<organism evidence="3 4">
    <name type="scientific">Pseudomaricurvus hydrocarbonicus</name>
    <dbReference type="NCBI Taxonomy" id="1470433"/>
    <lineage>
        <taxon>Bacteria</taxon>
        <taxon>Pseudomonadati</taxon>
        <taxon>Pseudomonadota</taxon>
        <taxon>Gammaproteobacteria</taxon>
        <taxon>Cellvibrionales</taxon>
        <taxon>Cellvibrionaceae</taxon>
        <taxon>Pseudomaricurvus</taxon>
    </lineage>
</organism>
<feature type="domain" description="DUF3597" evidence="2">
    <location>
        <begin position="3"/>
        <end position="131"/>
    </location>
</feature>
<dbReference type="InterPro" id="IPR022016">
    <property type="entry name" value="DUF3597"/>
</dbReference>
<comment type="caution">
    <text evidence="3">The sequence shown here is derived from an EMBL/GenBank/DDBJ whole genome shotgun (WGS) entry which is preliminary data.</text>
</comment>
<name>A0A9E5K0Q3_9GAMM</name>